<sequence length="189" mass="20305">MRKIGCFMLLIALISLLAGCGDKPIAAPGSSGGSESVANSSSGEVAEPAEEETPSPSATDTLTIQTYYTDDNILDLKQESQEIEVTAGQSKYEGAFKALQTEKDGLIALWERVVLNSLSFSEENGRLAIDISLPDEARLGSGGEALAIDALKQTMFQFDEVKEIELTLDGQQVDSLMGHVELEHPMLRP</sequence>
<feature type="chain" id="PRO_5039687828" evidence="2">
    <location>
        <begin position="19"/>
        <end position="189"/>
    </location>
</feature>
<dbReference type="EMBL" id="JACJVQ010000017">
    <property type="protein sequence ID" value="MBB6636374.1"/>
    <property type="molecule type" value="Genomic_DNA"/>
</dbReference>
<gene>
    <name evidence="4" type="ORF">H7B67_19810</name>
</gene>
<feature type="compositionally biased region" description="Low complexity" evidence="1">
    <location>
        <begin position="33"/>
        <end position="46"/>
    </location>
</feature>
<reference evidence="4 5" key="1">
    <citation type="submission" date="2020-08" db="EMBL/GenBank/DDBJ databases">
        <title>Cohnella phylogeny.</title>
        <authorList>
            <person name="Dunlap C."/>
        </authorList>
    </citation>
    <scope>NUCLEOTIDE SEQUENCE [LARGE SCALE GENOMIC DNA]</scope>
    <source>
        <strain evidence="4 5">DSM 25241</strain>
    </source>
</reference>
<proteinExistence type="predicted"/>
<dbReference type="RefSeq" id="WP_185121582.1">
    <property type="nucleotide sequence ID" value="NZ_JACJVQ010000017.1"/>
</dbReference>
<dbReference type="Proteomes" id="UP000535838">
    <property type="component" value="Unassembled WGS sequence"/>
</dbReference>
<dbReference type="PROSITE" id="PS51257">
    <property type="entry name" value="PROKAR_LIPOPROTEIN"/>
    <property type="match status" value="1"/>
</dbReference>
<evidence type="ECO:0000256" key="2">
    <source>
        <dbReference type="SAM" id="SignalP"/>
    </source>
</evidence>
<comment type="caution">
    <text evidence="4">The sequence shown here is derived from an EMBL/GenBank/DDBJ whole genome shotgun (WGS) entry which is preliminary data.</text>
</comment>
<feature type="domain" description="GerMN" evidence="3">
    <location>
        <begin position="67"/>
        <end position="174"/>
    </location>
</feature>
<evidence type="ECO:0000259" key="3">
    <source>
        <dbReference type="Pfam" id="PF10646"/>
    </source>
</evidence>
<feature type="region of interest" description="Disordered" evidence="1">
    <location>
        <begin position="28"/>
        <end position="60"/>
    </location>
</feature>
<name>A0A841SWT3_9BACL</name>
<organism evidence="4 5">
    <name type="scientific">Cohnella thailandensis</name>
    <dbReference type="NCBI Taxonomy" id="557557"/>
    <lineage>
        <taxon>Bacteria</taxon>
        <taxon>Bacillati</taxon>
        <taxon>Bacillota</taxon>
        <taxon>Bacilli</taxon>
        <taxon>Bacillales</taxon>
        <taxon>Paenibacillaceae</taxon>
        <taxon>Cohnella</taxon>
    </lineage>
</organism>
<feature type="signal peptide" evidence="2">
    <location>
        <begin position="1"/>
        <end position="18"/>
    </location>
</feature>
<keyword evidence="5" id="KW-1185">Reference proteome</keyword>
<protein>
    <submittedName>
        <fullName evidence="4">GerMN domain-containing protein</fullName>
    </submittedName>
</protein>
<dbReference type="Pfam" id="PF10646">
    <property type="entry name" value="Germane"/>
    <property type="match status" value="1"/>
</dbReference>
<keyword evidence="2" id="KW-0732">Signal</keyword>
<dbReference type="AlphaFoldDB" id="A0A841SWT3"/>
<accession>A0A841SWT3</accession>
<evidence type="ECO:0000313" key="4">
    <source>
        <dbReference type="EMBL" id="MBB6636374.1"/>
    </source>
</evidence>
<dbReference type="InterPro" id="IPR019606">
    <property type="entry name" value="GerMN"/>
</dbReference>
<evidence type="ECO:0000256" key="1">
    <source>
        <dbReference type="SAM" id="MobiDB-lite"/>
    </source>
</evidence>
<evidence type="ECO:0000313" key="5">
    <source>
        <dbReference type="Proteomes" id="UP000535838"/>
    </source>
</evidence>